<feature type="transmembrane region" description="Helical" evidence="8">
    <location>
        <begin position="152"/>
        <end position="177"/>
    </location>
</feature>
<dbReference type="HOGENOM" id="CLU_039483_8_3_7"/>
<evidence type="ECO:0000256" key="8">
    <source>
        <dbReference type="SAM" id="Phobius"/>
    </source>
</evidence>
<keyword evidence="5 8" id="KW-0812">Transmembrane</keyword>
<dbReference type="AlphaFoldDB" id="A0A076F7A1"/>
<sequence>MRLFALIKKEFLAIKNDRRSMFVVIVPPLLQILIFAFSVTLEVRNVNLAIFNQDSSQHSKELITSLESAKFVKEINMVYSLEEGKKLITNQDVMAFLIIPKNYALGKESLGIILDGRHSNSAQIINGYIEQSILPNDLVSLRSFYNPNLDNFWWIVPNLACSIVMIMAIVLTALSIAREKEIGTFDQILVSPLTPFEVLVGKLVAPLFIATFLSIIVTAISYYLFKIPIVGNLLLLYFGMAVFIFSICSVGLFISCVSSTQQQAILWAFVFLLPSIMLSGFATPIANMPSWLQPVSDFVPLTYHIKFVKGIFLKDISPVQSLSYLLPMFAFGVAFFLISLAVFKKSVLK</sequence>
<accession>A0A076F7A1</accession>
<keyword evidence="6 8" id="KW-1133">Transmembrane helix</keyword>
<evidence type="ECO:0000259" key="9">
    <source>
        <dbReference type="PROSITE" id="PS51012"/>
    </source>
</evidence>
<keyword evidence="4" id="KW-1003">Cell membrane</keyword>
<dbReference type="Gene3D" id="3.40.1710.10">
    <property type="entry name" value="abc type-2 transporter like domain"/>
    <property type="match status" value="1"/>
</dbReference>
<dbReference type="InterPro" id="IPR047817">
    <property type="entry name" value="ABC2_TM_bact-type"/>
</dbReference>
<dbReference type="PANTHER" id="PTHR30294:SF44">
    <property type="entry name" value="MULTIDRUG ABC TRANSPORTER PERMEASE YBHR-RELATED"/>
    <property type="match status" value="1"/>
</dbReference>
<feature type="transmembrane region" description="Helical" evidence="8">
    <location>
        <begin position="21"/>
        <end position="41"/>
    </location>
</feature>
<feature type="transmembrane region" description="Helical" evidence="8">
    <location>
        <begin position="264"/>
        <end position="286"/>
    </location>
</feature>
<dbReference type="EMBL" id="CP009043">
    <property type="protein sequence ID" value="AII14145.1"/>
    <property type="molecule type" value="Genomic_DNA"/>
</dbReference>
<reference evidence="11" key="1">
    <citation type="journal article" date="2014" name="Genome Announc.">
        <title>Complete Genome Sequence of Campylobacter iguaniorum Strain 1485ET, Isolated from a Bearded Dragon (Pogona vitticeps).</title>
        <authorList>
            <person name="Gilbert M.J."/>
            <person name="Miller W.G."/>
            <person name="Yee E."/>
            <person name="Kik M."/>
            <person name="Wagenaar J.A."/>
            <person name="Duim B."/>
        </authorList>
    </citation>
    <scope>NUCLEOTIDE SEQUENCE [LARGE SCALE GENOMIC DNA]</scope>
    <source>
        <strain evidence="11">1485E</strain>
    </source>
</reference>
<dbReference type="Proteomes" id="UP000028486">
    <property type="component" value="Chromosome"/>
</dbReference>
<gene>
    <name evidence="10" type="ORF">CIG1485E_0274</name>
</gene>
<dbReference type="eggNOG" id="COG0842">
    <property type="taxonomic scope" value="Bacteria"/>
</dbReference>
<keyword evidence="11" id="KW-1185">Reference proteome</keyword>
<dbReference type="PROSITE" id="PS51012">
    <property type="entry name" value="ABC_TM2"/>
    <property type="match status" value="1"/>
</dbReference>
<dbReference type="InterPro" id="IPR051449">
    <property type="entry name" value="ABC-2_transporter_component"/>
</dbReference>
<keyword evidence="3" id="KW-0813">Transport</keyword>
<dbReference type="RefSeq" id="WP_038452884.1">
    <property type="nucleotide sequence ID" value="NZ_CP009043.1"/>
</dbReference>
<comment type="subcellular location">
    <subcellularLocation>
        <location evidence="1">Cell membrane</location>
        <topology evidence="1">Multi-pass membrane protein</topology>
    </subcellularLocation>
</comment>
<dbReference type="GO" id="GO:0140359">
    <property type="term" value="F:ABC-type transporter activity"/>
    <property type="evidence" value="ECO:0007669"/>
    <property type="project" value="InterPro"/>
</dbReference>
<feature type="transmembrane region" description="Helical" evidence="8">
    <location>
        <begin position="322"/>
        <end position="343"/>
    </location>
</feature>
<dbReference type="GO" id="GO:0005886">
    <property type="term" value="C:plasma membrane"/>
    <property type="evidence" value="ECO:0007669"/>
    <property type="project" value="UniProtKB-SubCell"/>
</dbReference>
<evidence type="ECO:0000256" key="2">
    <source>
        <dbReference type="ARBA" id="ARBA00007783"/>
    </source>
</evidence>
<evidence type="ECO:0000256" key="4">
    <source>
        <dbReference type="ARBA" id="ARBA00022475"/>
    </source>
</evidence>
<evidence type="ECO:0000256" key="5">
    <source>
        <dbReference type="ARBA" id="ARBA00022692"/>
    </source>
</evidence>
<evidence type="ECO:0000256" key="1">
    <source>
        <dbReference type="ARBA" id="ARBA00004651"/>
    </source>
</evidence>
<dbReference type="PANTHER" id="PTHR30294">
    <property type="entry name" value="MEMBRANE COMPONENT OF ABC TRANSPORTER YHHJ-RELATED"/>
    <property type="match status" value="1"/>
</dbReference>
<protein>
    <submittedName>
        <fullName evidence="10">ABC transporter, permease protein</fullName>
    </submittedName>
</protein>
<dbReference type="InterPro" id="IPR013525">
    <property type="entry name" value="ABC2_TM"/>
</dbReference>
<dbReference type="Pfam" id="PF12698">
    <property type="entry name" value="ABC2_membrane_3"/>
    <property type="match status" value="1"/>
</dbReference>
<dbReference type="STRING" id="1244531.CIG2463D_0279"/>
<name>A0A076F7A1_9BACT</name>
<evidence type="ECO:0000256" key="7">
    <source>
        <dbReference type="ARBA" id="ARBA00023136"/>
    </source>
</evidence>
<feature type="domain" description="ABC transmembrane type-2" evidence="9">
    <location>
        <begin position="110"/>
        <end position="346"/>
    </location>
</feature>
<keyword evidence="7 8" id="KW-0472">Membrane</keyword>
<dbReference type="KEGG" id="caj:CIG1485E_0274"/>
<evidence type="ECO:0000313" key="10">
    <source>
        <dbReference type="EMBL" id="AII14145.1"/>
    </source>
</evidence>
<dbReference type="OrthoDB" id="9808686at2"/>
<organism evidence="10 11">
    <name type="scientific">Campylobacter iguaniorum</name>
    <dbReference type="NCBI Taxonomy" id="1244531"/>
    <lineage>
        <taxon>Bacteria</taxon>
        <taxon>Pseudomonadati</taxon>
        <taxon>Campylobacterota</taxon>
        <taxon>Epsilonproteobacteria</taxon>
        <taxon>Campylobacterales</taxon>
        <taxon>Campylobacteraceae</taxon>
        <taxon>Campylobacter</taxon>
    </lineage>
</organism>
<evidence type="ECO:0000313" key="11">
    <source>
        <dbReference type="Proteomes" id="UP000028486"/>
    </source>
</evidence>
<evidence type="ECO:0000256" key="3">
    <source>
        <dbReference type="ARBA" id="ARBA00022448"/>
    </source>
</evidence>
<comment type="similarity">
    <text evidence="2">Belongs to the ABC-2 integral membrane protein family.</text>
</comment>
<feature type="transmembrane region" description="Helical" evidence="8">
    <location>
        <begin position="235"/>
        <end position="257"/>
    </location>
</feature>
<proteinExistence type="inferred from homology"/>
<feature type="transmembrane region" description="Helical" evidence="8">
    <location>
        <begin position="198"/>
        <end position="223"/>
    </location>
</feature>
<evidence type="ECO:0000256" key="6">
    <source>
        <dbReference type="ARBA" id="ARBA00022989"/>
    </source>
</evidence>